<dbReference type="Pfam" id="PF04033">
    <property type="entry name" value="DUF365"/>
    <property type="match status" value="1"/>
</dbReference>
<dbReference type="PIRSF" id="PIRSF006031">
    <property type="entry name" value="UCP006031"/>
    <property type="match status" value="1"/>
</dbReference>
<sequence>MTEITGVTFPIPKPYMARFFEDGKTVFIKPATVFKELKPGMRLVFYQSHEDTGYVGEARIKRVIITDDPLTFFETFGDAVFLTREEVKAYVQKQERWKDVRVRKGEEKKKAWIALELEKIRRYETVQKPKRFVPIGGKYLRE</sequence>
<dbReference type="RefSeq" id="WP_176788135.1">
    <property type="nucleotide sequence ID" value="NZ_JABXWR010000001.1"/>
</dbReference>
<comment type="caution">
    <text evidence="1">The sequence shown here is derived from an EMBL/GenBank/DDBJ whole genome shotgun (WGS) entry which is preliminary data.</text>
</comment>
<gene>
    <name evidence="1" type="ORF">HWN36_03715</name>
</gene>
<evidence type="ECO:0000313" key="1">
    <source>
        <dbReference type="EMBL" id="NVO66439.1"/>
    </source>
</evidence>
<keyword evidence="2" id="KW-1185">Reference proteome</keyword>
<accession>A0A7K4HMM7</accession>
<dbReference type="InterPro" id="IPR007176">
    <property type="entry name" value="DUF365"/>
</dbReference>
<dbReference type="AlphaFoldDB" id="A0A7K4HMM7"/>
<evidence type="ECO:0000313" key="2">
    <source>
        <dbReference type="Proteomes" id="UP000570823"/>
    </source>
</evidence>
<reference evidence="1 2" key="1">
    <citation type="submission" date="2020-06" db="EMBL/GenBank/DDBJ databases">
        <title>Methanofollis fontis sp. nov., a methanogen isolated from marine sediments near a cold seep at Four-Way Closure Ridge offshore southwestern Taiwan.</title>
        <authorList>
            <person name="Chen S.-C."/>
            <person name="Teng N.-H."/>
            <person name="Lin Y.-S."/>
            <person name="Lai M.-C."/>
            <person name="Chen H.-H."/>
            <person name="Wang C.-C."/>
        </authorList>
    </citation>
    <scope>NUCLEOTIDE SEQUENCE [LARGE SCALE GENOMIC DNA]</scope>
    <source>
        <strain evidence="1 2">DSM 2702</strain>
    </source>
</reference>
<dbReference type="EMBL" id="JABXWR010000001">
    <property type="protein sequence ID" value="NVO66439.1"/>
    <property type="molecule type" value="Genomic_DNA"/>
</dbReference>
<protein>
    <submittedName>
        <fullName evidence="1">DUF365 domain-containing protein</fullName>
    </submittedName>
</protein>
<dbReference type="Gene3D" id="2.30.130.30">
    <property type="entry name" value="Hypothetical protein"/>
    <property type="match status" value="1"/>
</dbReference>
<dbReference type="OrthoDB" id="68955at2157"/>
<proteinExistence type="predicted"/>
<dbReference type="Proteomes" id="UP000570823">
    <property type="component" value="Unassembled WGS sequence"/>
</dbReference>
<organism evidence="1 2">
    <name type="scientific">Methanofollis tationis</name>
    <dbReference type="NCBI Taxonomy" id="81417"/>
    <lineage>
        <taxon>Archaea</taxon>
        <taxon>Methanobacteriati</taxon>
        <taxon>Methanobacteriota</taxon>
        <taxon>Stenosarchaea group</taxon>
        <taxon>Methanomicrobia</taxon>
        <taxon>Methanomicrobiales</taxon>
        <taxon>Methanomicrobiaceae</taxon>
        <taxon>Methanofollis</taxon>
    </lineage>
</organism>
<name>A0A7K4HMM7_9EURY</name>